<dbReference type="AlphaFoldDB" id="U6KQH4"/>
<sequence length="563" mass="62203">SGEEDSAEAERDAGDSGSAEAAAAADGVAAAAAEKSATDAAAADTAAEAAAAPLPPPPGDDLLLDSLHARSRRCSAESVEAVEDFRFAASQPCLWDPQTIPLGPSASFVEVERKASLMDLICCGGREGRKGGAAAAAAAAAAGAAAAAPKEIVFRIKPVGSKRVFELKGPPQEVLLWVACLRDSYRSSKAKDEETAALVASQKCFWKIDRVNPRAFQDVCGTGDILLFRTLKFNARVQRLITRGTYDHVGMVLRNRRGEVYILECMGDTGVILTAWSSLVNNKWYRVYQRIVWRRLYWAVSEEKLFALLQFLKSVIGKDYKLTLAKLLTRKPYDATNAEGFFCSELIAGAWRVMGVIPEDAICAQYWPESFSQRLDSQLGLTEGCTLGEELLLDFCLYTPEQQQQQQQQKQQKGHKKKKPKPKQTPEQLPKMVSSLQAPRAAREKEAAAKLTNSSSSSSSSPAAAAAAAADTEDSSAARETGLVQTPQMERFKKLRRKNSSLKRQQQQQQKQEQEQQQQQDQQQQQQQQQQHEQPQQQQPDQTQQQQHDQEQQQQKHDREQQQ</sequence>
<dbReference type="PANTHER" id="PTHR47112">
    <property type="entry name" value="PX DOMAIN-CONTAINING PROTEIN"/>
    <property type="match status" value="1"/>
</dbReference>
<dbReference type="Proteomes" id="UP000030747">
    <property type="component" value="Unassembled WGS sequence"/>
</dbReference>
<dbReference type="SUPFAM" id="SSF54001">
    <property type="entry name" value="Cysteine proteinases"/>
    <property type="match status" value="1"/>
</dbReference>
<dbReference type="VEuPathDB" id="ToxoDB:ETH2_1431900"/>
<feature type="compositionally biased region" description="Low complexity" evidence="1">
    <location>
        <begin position="15"/>
        <end position="52"/>
    </location>
</feature>
<keyword evidence="3" id="KW-1185">Reference proteome</keyword>
<accession>U6KQH4</accession>
<feature type="region of interest" description="Disordered" evidence="1">
    <location>
        <begin position="406"/>
        <end position="563"/>
    </location>
</feature>
<feature type="compositionally biased region" description="Basic and acidic residues" evidence="1">
    <location>
        <begin position="548"/>
        <end position="563"/>
    </location>
</feature>
<gene>
    <name evidence="2" type="ORF">ETH_00028620</name>
</gene>
<dbReference type="EMBL" id="HG675119">
    <property type="protein sequence ID" value="CDJ40367.1"/>
    <property type="molecule type" value="Genomic_DNA"/>
</dbReference>
<reference evidence="2" key="2">
    <citation type="submission" date="2013-10" db="EMBL/GenBank/DDBJ databases">
        <authorList>
            <person name="Aslett M."/>
        </authorList>
    </citation>
    <scope>NUCLEOTIDE SEQUENCE [LARGE SCALE GENOMIC DNA]</scope>
    <source>
        <strain evidence="2">Houghton</strain>
    </source>
</reference>
<dbReference type="OrthoDB" id="289113at2759"/>
<dbReference type="GeneID" id="25254817"/>
<dbReference type="RefSeq" id="XP_013231117.1">
    <property type="nucleotide sequence ID" value="XM_013375663.1"/>
</dbReference>
<evidence type="ECO:0000313" key="3">
    <source>
        <dbReference type="Proteomes" id="UP000030747"/>
    </source>
</evidence>
<evidence type="ECO:0000256" key="1">
    <source>
        <dbReference type="SAM" id="MobiDB-lite"/>
    </source>
</evidence>
<feature type="compositionally biased region" description="Low complexity" evidence="1">
    <location>
        <begin position="502"/>
        <end position="547"/>
    </location>
</feature>
<dbReference type="InterPro" id="IPR038765">
    <property type="entry name" value="Papain-like_cys_pep_sf"/>
</dbReference>
<evidence type="ECO:0000313" key="2">
    <source>
        <dbReference type="EMBL" id="CDJ40367.1"/>
    </source>
</evidence>
<proteinExistence type="predicted"/>
<organism evidence="2 3">
    <name type="scientific">Eimeria tenella</name>
    <name type="common">Coccidian parasite</name>
    <dbReference type="NCBI Taxonomy" id="5802"/>
    <lineage>
        <taxon>Eukaryota</taxon>
        <taxon>Sar</taxon>
        <taxon>Alveolata</taxon>
        <taxon>Apicomplexa</taxon>
        <taxon>Conoidasida</taxon>
        <taxon>Coccidia</taxon>
        <taxon>Eucoccidiorida</taxon>
        <taxon>Eimeriorina</taxon>
        <taxon>Eimeriidae</taxon>
        <taxon>Eimeria</taxon>
    </lineage>
</organism>
<reference evidence="2" key="1">
    <citation type="submission" date="2013-10" db="EMBL/GenBank/DDBJ databases">
        <title>Genomic analysis of the causative agents of coccidiosis in chickens.</title>
        <authorList>
            <person name="Reid A.J."/>
            <person name="Blake D."/>
            <person name="Billington K."/>
            <person name="Browne H."/>
            <person name="Dunn M."/>
            <person name="Hung S."/>
            <person name="Kawahara F."/>
            <person name="Miranda-Saavedra D."/>
            <person name="Mourier T."/>
            <person name="Nagra H."/>
            <person name="Otto T.D."/>
            <person name="Rawlings N."/>
            <person name="Sanchez A."/>
            <person name="Sanders M."/>
            <person name="Subramaniam C."/>
            <person name="Tay Y."/>
            <person name="Dear P."/>
            <person name="Doerig C."/>
            <person name="Gruber A."/>
            <person name="Parkinson J."/>
            <person name="Shirley M."/>
            <person name="Wan K.L."/>
            <person name="Berriman M."/>
            <person name="Tomley F."/>
            <person name="Pain A."/>
        </authorList>
    </citation>
    <scope>NUCLEOTIDE SEQUENCE [LARGE SCALE GENOMIC DNA]</scope>
    <source>
        <strain evidence="2">Houghton</strain>
    </source>
</reference>
<feature type="region of interest" description="Disordered" evidence="1">
    <location>
        <begin position="1"/>
        <end position="61"/>
    </location>
</feature>
<name>U6KQH4_EIMTE</name>
<dbReference type="VEuPathDB" id="ToxoDB:ETH_00028620"/>
<feature type="compositionally biased region" description="Low complexity" evidence="1">
    <location>
        <begin position="449"/>
        <end position="470"/>
    </location>
</feature>
<dbReference type="PANTHER" id="PTHR47112:SF1">
    <property type="entry name" value="PX DOMAIN-CONTAINING PROTEIN"/>
    <property type="match status" value="1"/>
</dbReference>
<feature type="compositionally biased region" description="Basic residues" evidence="1">
    <location>
        <begin position="412"/>
        <end position="422"/>
    </location>
</feature>
<dbReference type="Gene3D" id="3.90.1720.10">
    <property type="entry name" value="endopeptidase domain like (from Nostoc punctiforme)"/>
    <property type="match status" value="1"/>
</dbReference>
<protein>
    <submittedName>
        <fullName evidence="2">PH domain-containing protein, putative</fullName>
    </submittedName>
</protein>
<feature type="non-terminal residue" evidence="2">
    <location>
        <position position="1"/>
    </location>
</feature>